<sequence length="284" mass="31016">MLGAVEAGGTKFVCAVSKDGRTVEHREQFPTRSPEETLTTVFEYFEQHQVEAIGIGSFGPVDIKPTSASYGYIEETPKLDWRNFNLLGKMKNHFPGVKFAFTTDVNAAAYGEFKEGAGKEVSDLVYWTVGTGIGAGIILNGRLMQGYGHPEVGHILVKRHPDDDFIGVCPYHKDCLEGLASGPAIESRYGTSAKAIPESSSAWDIETYYLAQACMNVTLTVAPEKIILGGGVMHQSQMIPLIREKFEQLLAGYVKTPPLEHYITSIDLHDDAGVIGGFQLAKQL</sequence>
<dbReference type="Pfam" id="PF00480">
    <property type="entry name" value="ROK"/>
    <property type="match status" value="1"/>
</dbReference>
<evidence type="ECO:0000313" key="14">
    <source>
        <dbReference type="EMBL" id="QOP54381.1"/>
    </source>
</evidence>
<evidence type="ECO:0000256" key="9">
    <source>
        <dbReference type="ARBA" id="ARBA00022842"/>
    </source>
</evidence>
<gene>
    <name evidence="14" type="ORF">HCJ88_00430</name>
</gene>
<evidence type="ECO:0000256" key="3">
    <source>
        <dbReference type="ARBA" id="ARBA00022679"/>
    </source>
</evidence>
<reference evidence="14 15" key="1">
    <citation type="submission" date="2020-03" db="EMBL/GenBank/DDBJ databases">
        <title>Complete genome sequence of Lactobacillus paracasei strain NFFJ04, isolated from animal feed.</title>
        <authorList>
            <person name="Jung J.Y."/>
        </authorList>
    </citation>
    <scope>NUCLEOTIDE SEQUENCE [LARGE SCALE GENOMIC DNA]</scope>
    <source>
        <strain evidence="14 15">NFFJ04</strain>
    </source>
</reference>
<evidence type="ECO:0000256" key="11">
    <source>
        <dbReference type="ARBA" id="ARBA00038887"/>
    </source>
</evidence>
<dbReference type="EMBL" id="CP050500">
    <property type="protein sequence ID" value="QOP54381.1"/>
    <property type="molecule type" value="Genomic_DNA"/>
</dbReference>
<evidence type="ECO:0000256" key="13">
    <source>
        <dbReference type="ARBA" id="ARBA00074653"/>
    </source>
</evidence>
<dbReference type="InterPro" id="IPR000600">
    <property type="entry name" value="ROK"/>
</dbReference>
<keyword evidence="9" id="KW-0460">Magnesium</keyword>
<dbReference type="SUPFAM" id="SSF53067">
    <property type="entry name" value="Actin-like ATPase domain"/>
    <property type="match status" value="1"/>
</dbReference>
<dbReference type="KEGG" id="lcl:LOCK919_0405"/>
<keyword evidence="7" id="KW-0862">Zinc</keyword>
<dbReference type="InterPro" id="IPR043129">
    <property type="entry name" value="ATPase_NBD"/>
</dbReference>
<evidence type="ECO:0000256" key="7">
    <source>
        <dbReference type="ARBA" id="ARBA00022833"/>
    </source>
</evidence>
<keyword evidence="6" id="KW-0418">Kinase</keyword>
<dbReference type="InterPro" id="IPR051804">
    <property type="entry name" value="Carb_Metab_Reg_Kinase/Isom"/>
</dbReference>
<dbReference type="FunFam" id="3.30.420.40:FF:000136">
    <property type="entry name" value="Putative fructokinase"/>
    <property type="match status" value="1"/>
</dbReference>
<name>A0ABD7BP73_LACPA</name>
<keyword evidence="4" id="KW-0479">Metal-binding</keyword>
<dbReference type="GO" id="GO:0008865">
    <property type="term" value="F:fructokinase activity"/>
    <property type="evidence" value="ECO:0007669"/>
    <property type="project" value="UniProtKB-EC"/>
</dbReference>
<evidence type="ECO:0000256" key="10">
    <source>
        <dbReference type="ARBA" id="ARBA00023277"/>
    </source>
</evidence>
<protein>
    <recommendedName>
        <fullName evidence="13">Fructokinase</fullName>
        <ecNumber evidence="11">2.7.1.4</ecNumber>
    </recommendedName>
</protein>
<accession>A0ABD7BP73</accession>
<evidence type="ECO:0000256" key="4">
    <source>
        <dbReference type="ARBA" id="ARBA00022723"/>
    </source>
</evidence>
<dbReference type="InterPro" id="IPR049874">
    <property type="entry name" value="ROK_cs"/>
</dbReference>
<dbReference type="GO" id="GO:0005524">
    <property type="term" value="F:ATP binding"/>
    <property type="evidence" value="ECO:0007669"/>
    <property type="project" value="UniProtKB-KW"/>
</dbReference>
<evidence type="ECO:0000256" key="12">
    <source>
        <dbReference type="ARBA" id="ARBA00048451"/>
    </source>
</evidence>
<comment type="catalytic activity">
    <reaction evidence="12">
        <text>D-fructose + ATP = D-fructose 6-phosphate + ADP + H(+)</text>
        <dbReference type="Rhea" id="RHEA:16125"/>
        <dbReference type="ChEBI" id="CHEBI:15378"/>
        <dbReference type="ChEBI" id="CHEBI:30616"/>
        <dbReference type="ChEBI" id="CHEBI:37721"/>
        <dbReference type="ChEBI" id="CHEBI:61527"/>
        <dbReference type="ChEBI" id="CHEBI:456216"/>
        <dbReference type="EC" id="2.7.1.4"/>
    </reaction>
</comment>
<keyword evidence="5" id="KW-0547">Nucleotide-binding</keyword>
<dbReference type="FunFam" id="3.30.420.40:FF:000153">
    <property type="entry name" value="Putative fructokinase"/>
    <property type="match status" value="1"/>
</dbReference>
<dbReference type="PANTHER" id="PTHR42742">
    <property type="entry name" value="TRANSCRIPTIONAL REPRESSOR MPRA"/>
    <property type="match status" value="1"/>
</dbReference>
<dbReference type="RefSeq" id="WP_020751398.1">
    <property type="nucleotide sequence ID" value="NC_021721.1"/>
</dbReference>
<dbReference type="Proteomes" id="UP000593972">
    <property type="component" value="Chromosome"/>
</dbReference>
<dbReference type="EC" id="2.7.1.4" evidence="11"/>
<dbReference type="PANTHER" id="PTHR42742:SF3">
    <property type="entry name" value="FRUCTOKINASE"/>
    <property type="match status" value="1"/>
</dbReference>
<dbReference type="CDD" id="cd24067">
    <property type="entry name" value="ASKHA_NBD_ROK_BsFRK-like"/>
    <property type="match status" value="1"/>
</dbReference>
<comment type="similarity">
    <text evidence="2">Belongs to the ROK (NagC/XylR) family.</text>
</comment>
<keyword evidence="8" id="KW-0067">ATP-binding</keyword>
<evidence type="ECO:0000256" key="5">
    <source>
        <dbReference type="ARBA" id="ARBA00022741"/>
    </source>
</evidence>
<keyword evidence="3" id="KW-0808">Transferase</keyword>
<dbReference type="AlphaFoldDB" id="A0ABD7BP73"/>
<keyword evidence="10" id="KW-0119">Carbohydrate metabolism</keyword>
<proteinExistence type="inferred from homology"/>
<organism evidence="14 15">
    <name type="scientific">Lacticaseibacillus paracasei</name>
    <name type="common">Lactobacillus paracasei</name>
    <dbReference type="NCBI Taxonomy" id="1597"/>
    <lineage>
        <taxon>Bacteria</taxon>
        <taxon>Bacillati</taxon>
        <taxon>Bacillota</taxon>
        <taxon>Bacilli</taxon>
        <taxon>Lactobacillales</taxon>
        <taxon>Lactobacillaceae</taxon>
        <taxon>Lacticaseibacillus</taxon>
    </lineage>
</organism>
<evidence type="ECO:0000256" key="8">
    <source>
        <dbReference type="ARBA" id="ARBA00022840"/>
    </source>
</evidence>
<dbReference type="GO" id="GO:0046872">
    <property type="term" value="F:metal ion binding"/>
    <property type="evidence" value="ECO:0007669"/>
    <property type="project" value="UniProtKB-KW"/>
</dbReference>
<evidence type="ECO:0000313" key="15">
    <source>
        <dbReference type="Proteomes" id="UP000593972"/>
    </source>
</evidence>
<evidence type="ECO:0000256" key="1">
    <source>
        <dbReference type="ARBA" id="ARBA00001946"/>
    </source>
</evidence>
<dbReference type="Gene3D" id="3.30.420.40">
    <property type="match status" value="2"/>
</dbReference>
<dbReference type="PROSITE" id="PS01125">
    <property type="entry name" value="ROK"/>
    <property type="match status" value="1"/>
</dbReference>
<comment type="cofactor">
    <cofactor evidence="1">
        <name>Mg(2+)</name>
        <dbReference type="ChEBI" id="CHEBI:18420"/>
    </cofactor>
</comment>
<evidence type="ECO:0000256" key="6">
    <source>
        <dbReference type="ARBA" id="ARBA00022777"/>
    </source>
</evidence>
<evidence type="ECO:0000256" key="2">
    <source>
        <dbReference type="ARBA" id="ARBA00006479"/>
    </source>
</evidence>